<dbReference type="Gene3D" id="1.10.287.470">
    <property type="entry name" value="Helix hairpin bin"/>
    <property type="match status" value="1"/>
</dbReference>
<dbReference type="NCBIfam" id="TIGR01730">
    <property type="entry name" value="RND_mfp"/>
    <property type="match status" value="1"/>
</dbReference>
<dbReference type="Gene3D" id="2.40.420.20">
    <property type="match status" value="1"/>
</dbReference>
<reference evidence="6 7" key="1">
    <citation type="submission" date="2019-08" db="EMBL/GenBank/DDBJ databases">
        <title>In-depth cultivation of the pig gut microbiome towards novel bacterial diversity and tailored functional studies.</title>
        <authorList>
            <person name="Wylensek D."/>
            <person name="Hitch T.C.A."/>
            <person name="Clavel T."/>
        </authorList>
    </citation>
    <scope>NUCLEOTIDE SEQUENCE [LARGE SCALE GENOMIC DNA]</scope>
    <source>
        <strain evidence="6 7">SM-530-WT-4B</strain>
    </source>
</reference>
<dbReference type="PANTHER" id="PTHR30469">
    <property type="entry name" value="MULTIDRUG RESISTANCE PROTEIN MDTA"/>
    <property type="match status" value="1"/>
</dbReference>
<dbReference type="GO" id="GO:1990281">
    <property type="term" value="C:efflux pump complex"/>
    <property type="evidence" value="ECO:0007669"/>
    <property type="project" value="TreeGrafter"/>
</dbReference>
<dbReference type="SUPFAM" id="SSF111369">
    <property type="entry name" value="HlyD-like secretion proteins"/>
    <property type="match status" value="1"/>
</dbReference>
<sequence>MKFAKVGKYLLPALLAAALPGPCGPAAAAWFGSRAEARAKQPAAPLPRVEVAVVKRLSSVQQGINTTSTLQALEEVILNPKVTGRIDNLVVAKGDLVEAGDTLVVLDSRNQEAEYNSMQAQVAVSKAELSQSAVTLADAKRELDRYSRLRKSGYATQQEYDTRSTTYQAAVAANAKAAAQVKQAQANLDAQAVLLSEYQLKAPIKGVILDDYDLTLGALVKDATNVLRIGRVDRLKARVDIPERDMGRLRLGMDAVLTFESLIGQTFYGTVTLIDPYINTSTRTIGAEITVDNQATGFKLRPGMFARVLLVETSEENPLVIPTEALRADGSVMVVRGGRAAIQKVVTGAATGGMVTVSDGLQIGEDVVVSGGNNVKEGDEVEFVITAE</sequence>
<accession>A0A6L5Y9E8</accession>
<comment type="caution">
    <text evidence="6">The sequence shown here is derived from an EMBL/GenBank/DDBJ whole genome shotgun (WGS) entry which is preliminary data.</text>
</comment>
<dbReference type="InterPro" id="IPR058647">
    <property type="entry name" value="BSH_CzcB-like"/>
</dbReference>
<dbReference type="FunFam" id="2.40.30.170:FF:000010">
    <property type="entry name" value="Efflux RND transporter periplasmic adaptor subunit"/>
    <property type="match status" value="1"/>
</dbReference>
<evidence type="ECO:0000313" key="6">
    <source>
        <dbReference type="EMBL" id="MST54886.1"/>
    </source>
</evidence>
<feature type="domain" description="CzcB-like barrel-sandwich hybrid" evidence="5">
    <location>
        <begin position="78"/>
        <end position="229"/>
    </location>
</feature>
<protein>
    <submittedName>
        <fullName evidence="6">Efflux RND transporter periplasmic adaptor subunit</fullName>
    </submittedName>
</protein>
<feature type="signal peptide" evidence="2">
    <location>
        <begin position="1"/>
        <end position="28"/>
    </location>
</feature>
<dbReference type="Pfam" id="PF25973">
    <property type="entry name" value="BSH_CzcB"/>
    <property type="match status" value="1"/>
</dbReference>
<evidence type="ECO:0000259" key="4">
    <source>
        <dbReference type="Pfam" id="PF25967"/>
    </source>
</evidence>
<dbReference type="InterPro" id="IPR006143">
    <property type="entry name" value="RND_pump_MFP"/>
</dbReference>
<dbReference type="GO" id="GO:0015562">
    <property type="term" value="F:efflux transmembrane transporter activity"/>
    <property type="evidence" value="ECO:0007669"/>
    <property type="project" value="TreeGrafter"/>
</dbReference>
<dbReference type="InterPro" id="IPR058627">
    <property type="entry name" value="MdtA-like_C"/>
</dbReference>
<feature type="domain" description="Multidrug resistance protein MdtA-like C-terminal permuted SH3" evidence="4">
    <location>
        <begin position="317"/>
        <end position="372"/>
    </location>
</feature>
<evidence type="ECO:0000256" key="1">
    <source>
        <dbReference type="ARBA" id="ARBA00009477"/>
    </source>
</evidence>
<evidence type="ECO:0000259" key="3">
    <source>
        <dbReference type="Pfam" id="PF25954"/>
    </source>
</evidence>
<keyword evidence="7" id="KW-1185">Reference proteome</keyword>
<evidence type="ECO:0000313" key="7">
    <source>
        <dbReference type="Proteomes" id="UP000473699"/>
    </source>
</evidence>
<name>A0A6L5Y9E8_9BACT</name>
<gene>
    <name evidence="6" type="ORF">FYJ74_02315</name>
</gene>
<keyword evidence="2" id="KW-0732">Signal</keyword>
<feature type="domain" description="CusB-like beta-barrel" evidence="3">
    <location>
        <begin position="239"/>
        <end position="312"/>
    </location>
</feature>
<dbReference type="Proteomes" id="UP000473699">
    <property type="component" value="Unassembled WGS sequence"/>
</dbReference>
<evidence type="ECO:0000256" key="2">
    <source>
        <dbReference type="SAM" id="SignalP"/>
    </source>
</evidence>
<dbReference type="Pfam" id="PF25967">
    <property type="entry name" value="RND-MFP_C"/>
    <property type="match status" value="1"/>
</dbReference>
<dbReference type="EMBL" id="VUNH01000002">
    <property type="protein sequence ID" value="MST54886.1"/>
    <property type="molecule type" value="Genomic_DNA"/>
</dbReference>
<comment type="similarity">
    <text evidence="1">Belongs to the membrane fusion protein (MFP) (TC 8.A.1) family.</text>
</comment>
<dbReference type="PANTHER" id="PTHR30469:SF15">
    <property type="entry name" value="HLYD FAMILY OF SECRETION PROTEINS"/>
    <property type="match status" value="1"/>
</dbReference>
<dbReference type="Gene3D" id="2.40.30.170">
    <property type="match status" value="1"/>
</dbReference>
<dbReference type="Gene3D" id="2.40.50.100">
    <property type="match status" value="1"/>
</dbReference>
<dbReference type="AlphaFoldDB" id="A0A6L5Y9E8"/>
<dbReference type="RefSeq" id="WP_154528000.1">
    <property type="nucleotide sequence ID" value="NZ_VUNH01000002.1"/>
</dbReference>
<dbReference type="InterPro" id="IPR058792">
    <property type="entry name" value="Beta-barrel_RND_2"/>
</dbReference>
<feature type="chain" id="PRO_5026991321" evidence="2">
    <location>
        <begin position="29"/>
        <end position="388"/>
    </location>
</feature>
<proteinExistence type="inferred from homology"/>
<evidence type="ECO:0000259" key="5">
    <source>
        <dbReference type="Pfam" id="PF25973"/>
    </source>
</evidence>
<organism evidence="6 7">
    <name type="scientific">Pyramidobacter porci</name>
    <dbReference type="NCBI Taxonomy" id="2605789"/>
    <lineage>
        <taxon>Bacteria</taxon>
        <taxon>Thermotogati</taxon>
        <taxon>Synergistota</taxon>
        <taxon>Synergistia</taxon>
        <taxon>Synergistales</taxon>
        <taxon>Dethiosulfovibrionaceae</taxon>
        <taxon>Pyramidobacter</taxon>
    </lineage>
</organism>
<dbReference type="Pfam" id="PF25954">
    <property type="entry name" value="Beta-barrel_RND_2"/>
    <property type="match status" value="1"/>
</dbReference>